<accession>A0ABP8KQI2</accession>
<name>A0ABP8KQI2_9BACT</name>
<organism evidence="2 3">
    <name type="scientific">Nibrella viscosa</name>
    <dbReference type="NCBI Taxonomy" id="1084524"/>
    <lineage>
        <taxon>Bacteria</taxon>
        <taxon>Pseudomonadati</taxon>
        <taxon>Bacteroidota</taxon>
        <taxon>Cytophagia</taxon>
        <taxon>Cytophagales</taxon>
        <taxon>Spirosomataceae</taxon>
        <taxon>Nibrella</taxon>
    </lineage>
</organism>
<reference evidence="3" key="1">
    <citation type="journal article" date="2019" name="Int. J. Syst. Evol. Microbiol.">
        <title>The Global Catalogue of Microorganisms (GCM) 10K type strain sequencing project: providing services to taxonomists for standard genome sequencing and annotation.</title>
        <authorList>
            <consortium name="The Broad Institute Genomics Platform"/>
            <consortium name="The Broad Institute Genome Sequencing Center for Infectious Disease"/>
            <person name="Wu L."/>
            <person name="Ma J."/>
        </authorList>
    </citation>
    <scope>NUCLEOTIDE SEQUENCE [LARGE SCALE GENOMIC DNA]</scope>
    <source>
        <strain evidence="3">JCM 17925</strain>
    </source>
</reference>
<evidence type="ECO:0000313" key="2">
    <source>
        <dbReference type="EMBL" id="GAA4413314.1"/>
    </source>
</evidence>
<proteinExistence type="predicted"/>
<keyword evidence="3" id="KW-1185">Reference proteome</keyword>
<dbReference type="EMBL" id="BAABHB010000010">
    <property type="protein sequence ID" value="GAA4413314.1"/>
    <property type="molecule type" value="Genomic_DNA"/>
</dbReference>
<feature type="domain" description="DUF5615" evidence="1">
    <location>
        <begin position="5"/>
        <end position="80"/>
    </location>
</feature>
<evidence type="ECO:0000313" key="3">
    <source>
        <dbReference type="Proteomes" id="UP001500936"/>
    </source>
</evidence>
<sequence length="91" mass="10159">MENYRGIPDENVLTQASATQAILLTSDKDFGALSFRVRQPNCGIILFRLPGLSSSEKGEIILQALKRYAGELENAFTVITAQKIRIIKYNQ</sequence>
<evidence type="ECO:0000259" key="1">
    <source>
        <dbReference type="Pfam" id="PF18480"/>
    </source>
</evidence>
<dbReference type="InterPro" id="IPR041049">
    <property type="entry name" value="DUF5615"/>
</dbReference>
<gene>
    <name evidence="2" type="ORF">GCM10023187_41450</name>
</gene>
<dbReference type="Pfam" id="PF18480">
    <property type="entry name" value="DUF5615"/>
    <property type="match status" value="1"/>
</dbReference>
<dbReference type="Proteomes" id="UP001500936">
    <property type="component" value="Unassembled WGS sequence"/>
</dbReference>
<protein>
    <recommendedName>
        <fullName evidence="1">DUF5615 domain-containing protein</fullName>
    </recommendedName>
</protein>
<comment type="caution">
    <text evidence="2">The sequence shown here is derived from an EMBL/GenBank/DDBJ whole genome shotgun (WGS) entry which is preliminary data.</text>
</comment>